<evidence type="ECO:0000256" key="14">
    <source>
        <dbReference type="ARBA" id="ARBA00048679"/>
    </source>
</evidence>
<comment type="catalytic activity">
    <reaction evidence="14">
        <text>L-seryl-[protein] + ATP = O-phospho-L-seryl-[protein] + ADP + H(+)</text>
        <dbReference type="Rhea" id="RHEA:17989"/>
        <dbReference type="Rhea" id="RHEA-COMP:9863"/>
        <dbReference type="Rhea" id="RHEA-COMP:11604"/>
        <dbReference type="ChEBI" id="CHEBI:15378"/>
        <dbReference type="ChEBI" id="CHEBI:29999"/>
        <dbReference type="ChEBI" id="CHEBI:30616"/>
        <dbReference type="ChEBI" id="CHEBI:83421"/>
        <dbReference type="ChEBI" id="CHEBI:456216"/>
        <dbReference type="EC" id="2.7.11.1"/>
    </reaction>
</comment>
<dbReference type="CDD" id="cd05117">
    <property type="entry name" value="STKc_CAMK"/>
    <property type="match status" value="1"/>
</dbReference>
<keyword evidence="4" id="KW-0723">Serine/threonine-protein kinase</keyword>
<evidence type="ECO:0000256" key="3">
    <source>
        <dbReference type="ARBA" id="ARBA00012513"/>
    </source>
</evidence>
<dbReference type="Gene3D" id="3.30.200.20">
    <property type="entry name" value="Phosphorylase Kinase, domain 1"/>
    <property type="match status" value="1"/>
</dbReference>
<evidence type="ECO:0000256" key="9">
    <source>
        <dbReference type="ARBA" id="ARBA00022777"/>
    </source>
</evidence>
<dbReference type="PROSITE" id="PS50011">
    <property type="entry name" value="PROTEIN_KINASE_DOM"/>
    <property type="match status" value="1"/>
</dbReference>
<dbReference type="GO" id="GO:0005509">
    <property type="term" value="F:calcium ion binding"/>
    <property type="evidence" value="ECO:0007669"/>
    <property type="project" value="InterPro"/>
</dbReference>
<evidence type="ECO:0000256" key="4">
    <source>
        <dbReference type="ARBA" id="ARBA00022527"/>
    </source>
</evidence>
<gene>
    <name evidence="18" type="ORF">BRAN1462_LOCUS41652</name>
</gene>
<organism evidence="18">
    <name type="scientific">Zooxanthella nutricula</name>
    <dbReference type="NCBI Taxonomy" id="1333877"/>
    <lineage>
        <taxon>Eukaryota</taxon>
        <taxon>Sar</taxon>
        <taxon>Alveolata</taxon>
        <taxon>Dinophyceae</taxon>
        <taxon>Peridiniales</taxon>
        <taxon>Peridiniales incertae sedis</taxon>
        <taxon>Zooxanthella</taxon>
    </lineage>
</organism>
<feature type="domain" description="EF-hand" evidence="17">
    <location>
        <begin position="363"/>
        <end position="398"/>
    </location>
</feature>
<keyword evidence="9" id="KW-0418">Kinase</keyword>
<dbReference type="Pfam" id="PF00069">
    <property type="entry name" value="Pkinase"/>
    <property type="match status" value="1"/>
</dbReference>
<dbReference type="FunFam" id="1.10.510.10:FF:000571">
    <property type="entry name" value="Maternal embryonic leucine zipper kinase"/>
    <property type="match status" value="1"/>
</dbReference>
<dbReference type="SUPFAM" id="SSF56112">
    <property type="entry name" value="Protein kinase-like (PK-like)"/>
    <property type="match status" value="1"/>
</dbReference>
<dbReference type="PANTHER" id="PTHR24349">
    <property type="entry name" value="SERINE/THREONINE-PROTEIN KINASE"/>
    <property type="match status" value="1"/>
</dbReference>
<evidence type="ECO:0000256" key="5">
    <source>
        <dbReference type="ARBA" id="ARBA00022679"/>
    </source>
</evidence>
<keyword evidence="11 15" id="KW-0067">ATP-binding</keyword>
<evidence type="ECO:0000256" key="11">
    <source>
        <dbReference type="ARBA" id="ARBA00022840"/>
    </source>
</evidence>
<dbReference type="PROSITE" id="PS00107">
    <property type="entry name" value="PROTEIN_KINASE_ATP"/>
    <property type="match status" value="1"/>
</dbReference>
<evidence type="ECO:0000256" key="2">
    <source>
        <dbReference type="ARBA" id="ARBA00011245"/>
    </source>
</evidence>
<dbReference type="PROSITE" id="PS00108">
    <property type="entry name" value="PROTEIN_KINASE_ST"/>
    <property type="match status" value="1"/>
</dbReference>
<proteinExistence type="inferred from homology"/>
<protein>
    <recommendedName>
        <fullName evidence="3">non-specific serine/threonine protein kinase</fullName>
        <ecNumber evidence="3">2.7.11.1</ecNumber>
    </recommendedName>
</protein>
<dbReference type="SUPFAM" id="SSF47473">
    <property type="entry name" value="EF-hand"/>
    <property type="match status" value="1"/>
</dbReference>
<reference evidence="18" key="1">
    <citation type="submission" date="2021-01" db="EMBL/GenBank/DDBJ databases">
        <authorList>
            <person name="Corre E."/>
            <person name="Pelletier E."/>
            <person name="Niang G."/>
            <person name="Scheremetjew M."/>
            <person name="Finn R."/>
            <person name="Kale V."/>
            <person name="Holt S."/>
            <person name="Cochrane G."/>
            <person name="Meng A."/>
            <person name="Brown T."/>
            <person name="Cohen L."/>
        </authorList>
    </citation>
    <scope>NUCLEOTIDE SEQUENCE</scope>
    <source>
        <strain evidence="18">RCC3387</strain>
    </source>
</reference>
<evidence type="ECO:0000256" key="6">
    <source>
        <dbReference type="ARBA" id="ARBA00022723"/>
    </source>
</evidence>
<keyword evidence="10" id="KW-0106">Calcium</keyword>
<dbReference type="SMART" id="SM00054">
    <property type="entry name" value="EFh"/>
    <property type="match status" value="4"/>
</dbReference>
<feature type="domain" description="EF-hand" evidence="17">
    <location>
        <begin position="473"/>
        <end position="508"/>
    </location>
</feature>
<dbReference type="InterPro" id="IPR011992">
    <property type="entry name" value="EF-hand-dom_pair"/>
</dbReference>
<evidence type="ECO:0000256" key="7">
    <source>
        <dbReference type="ARBA" id="ARBA00022737"/>
    </source>
</evidence>
<dbReference type="InterPro" id="IPR017441">
    <property type="entry name" value="Protein_kinase_ATP_BS"/>
</dbReference>
<keyword evidence="5" id="KW-0808">Transferase</keyword>
<evidence type="ECO:0000256" key="15">
    <source>
        <dbReference type="PROSITE-ProRule" id="PRU10141"/>
    </source>
</evidence>
<comment type="cofactor">
    <cofactor evidence="1">
        <name>Mg(2+)</name>
        <dbReference type="ChEBI" id="CHEBI:18420"/>
    </cofactor>
</comment>
<accession>A0A7S2PQW4</accession>
<dbReference type="GO" id="GO:0005524">
    <property type="term" value="F:ATP binding"/>
    <property type="evidence" value="ECO:0007669"/>
    <property type="project" value="UniProtKB-UniRule"/>
</dbReference>
<dbReference type="InterPro" id="IPR011009">
    <property type="entry name" value="Kinase-like_dom_sf"/>
</dbReference>
<comment type="catalytic activity">
    <reaction evidence="13">
        <text>L-threonyl-[protein] + ATP = O-phospho-L-threonyl-[protein] + ADP + H(+)</text>
        <dbReference type="Rhea" id="RHEA:46608"/>
        <dbReference type="Rhea" id="RHEA-COMP:11060"/>
        <dbReference type="Rhea" id="RHEA-COMP:11605"/>
        <dbReference type="ChEBI" id="CHEBI:15378"/>
        <dbReference type="ChEBI" id="CHEBI:30013"/>
        <dbReference type="ChEBI" id="CHEBI:30616"/>
        <dbReference type="ChEBI" id="CHEBI:61977"/>
        <dbReference type="ChEBI" id="CHEBI:456216"/>
        <dbReference type="EC" id="2.7.11.1"/>
    </reaction>
</comment>
<comment type="similarity">
    <text evidence="12">Belongs to the protein kinase superfamily. Ser/Thr protein kinase family. CDPK subfamily.</text>
</comment>
<dbReference type="PROSITE" id="PS00018">
    <property type="entry name" value="EF_HAND_1"/>
    <property type="match status" value="4"/>
</dbReference>
<dbReference type="SMART" id="SM00220">
    <property type="entry name" value="S_TKc"/>
    <property type="match status" value="1"/>
</dbReference>
<dbReference type="InterPro" id="IPR008271">
    <property type="entry name" value="Ser/Thr_kinase_AS"/>
</dbReference>
<evidence type="ECO:0000256" key="8">
    <source>
        <dbReference type="ARBA" id="ARBA00022741"/>
    </source>
</evidence>
<evidence type="ECO:0000256" key="12">
    <source>
        <dbReference type="ARBA" id="ARBA00024334"/>
    </source>
</evidence>
<keyword evidence="6" id="KW-0479">Metal-binding</keyword>
<evidence type="ECO:0000259" key="17">
    <source>
        <dbReference type="PROSITE" id="PS50222"/>
    </source>
</evidence>
<feature type="domain" description="EF-hand" evidence="17">
    <location>
        <begin position="435"/>
        <end position="470"/>
    </location>
</feature>
<dbReference type="FunFam" id="3.30.200.20:FF:000315">
    <property type="entry name" value="Calcium-dependent protein kinase 3"/>
    <property type="match status" value="1"/>
</dbReference>
<evidence type="ECO:0000256" key="1">
    <source>
        <dbReference type="ARBA" id="ARBA00001946"/>
    </source>
</evidence>
<keyword evidence="7" id="KW-0677">Repeat</keyword>
<dbReference type="AlphaFoldDB" id="A0A7S2PQW4"/>
<dbReference type="InterPro" id="IPR000719">
    <property type="entry name" value="Prot_kinase_dom"/>
</dbReference>
<dbReference type="Gene3D" id="1.10.510.10">
    <property type="entry name" value="Transferase(Phosphotransferase) domain 1"/>
    <property type="match status" value="1"/>
</dbReference>
<dbReference type="PROSITE" id="PS50222">
    <property type="entry name" value="EF_HAND_2"/>
    <property type="match status" value="3"/>
</dbReference>
<evidence type="ECO:0000259" key="16">
    <source>
        <dbReference type="PROSITE" id="PS50011"/>
    </source>
</evidence>
<dbReference type="GO" id="GO:0004674">
    <property type="term" value="F:protein serine/threonine kinase activity"/>
    <property type="evidence" value="ECO:0007669"/>
    <property type="project" value="UniProtKB-KW"/>
</dbReference>
<evidence type="ECO:0000256" key="10">
    <source>
        <dbReference type="ARBA" id="ARBA00022837"/>
    </source>
</evidence>
<name>A0A7S2PQW4_9DINO</name>
<keyword evidence="8 15" id="KW-0547">Nucleotide-binding</keyword>
<dbReference type="Gene3D" id="1.10.238.10">
    <property type="entry name" value="EF-hand"/>
    <property type="match status" value="2"/>
</dbReference>
<dbReference type="CDD" id="cd00051">
    <property type="entry name" value="EFh"/>
    <property type="match status" value="1"/>
</dbReference>
<dbReference type="InterPro" id="IPR050205">
    <property type="entry name" value="CDPK_Ser/Thr_kinases"/>
</dbReference>
<evidence type="ECO:0000313" key="18">
    <source>
        <dbReference type="EMBL" id="CAD9612303.1"/>
    </source>
</evidence>
<dbReference type="FunFam" id="1.10.238.10:FF:000003">
    <property type="entry name" value="Calmodulin A"/>
    <property type="match status" value="1"/>
</dbReference>
<sequence>MGAKPGSMNSCRTPPKLVAAVTDKVAEVAERRPGGGAARAKGRKATSGVFIRKCPGNISDVYNFDARMLGEGAFGSVFQGRHKTAGVVRAIKTVPKGNREANLALQQEIAIMQQMDHAHIVKLFETFEDRKCFHFAMELCEGGELFDRIASERRFSENQAAMVMRQMLQAAFYMHSNRLAHRDLKPENFLFLRKDGVQDNVLKLIDFGLAKHCEPGQMLKSKVGTPMYMAPQVLTRRYDTQCDMWSIGVIMYILLSGKPPFLADTEFETLDKVRLGQWKFAGACWGQVSDDAKSLVKTLLRMSPKLRATAEDALDHAWIRSLASRASRRSIDAEVVGRLRSFETHNRLKRAALGIVARDLDDSSIRPLRQAFEALDKNQDGKLSAAEINEGIQRSGLEACSIDIERLIANVDANGSGAVDYAEFLAATLDPESVLTEGVLRKAFAIFDQDGDGRISPQELQNVLAIADDIRRGCSQSIAQIMQEVDTSGDGTIEFDEFMELMCSSIRGPSPRVLRVHRAGSGFGTVGGA</sequence>
<dbReference type="Pfam" id="PF13499">
    <property type="entry name" value="EF-hand_7"/>
    <property type="match status" value="2"/>
</dbReference>
<feature type="domain" description="Protein kinase" evidence="16">
    <location>
        <begin position="63"/>
        <end position="319"/>
    </location>
</feature>
<dbReference type="InterPro" id="IPR002048">
    <property type="entry name" value="EF_hand_dom"/>
</dbReference>
<evidence type="ECO:0000256" key="13">
    <source>
        <dbReference type="ARBA" id="ARBA00047899"/>
    </source>
</evidence>
<feature type="binding site" evidence="15">
    <location>
        <position position="92"/>
    </location>
    <ligand>
        <name>ATP</name>
        <dbReference type="ChEBI" id="CHEBI:30616"/>
    </ligand>
</feature>
<dbReference type="InterPro" id="IPR018247">
    <property type="entry name" value="EF_Hand_1_Ca_BS"/>
</dbReference>
<dbReference type="EC" id="2.7.11.1" evidence="3"/>
<comment type="subunit">
    <text evidence="2">Monomer.</text>
</comment>
<dbReference type="EMBL" id="HBGW01065339">
    <property type="protein sequence ID" value="CAD9612303.1"/>
    <property type="molecule type" value="Transcribed_RNA"/>
</dbReference>